<evidence type="ECO:0008006" key="3">
    <source>
        <dbReference type="Google" id="ProtNLM"/>
    </source>
</evidence>
<name>A0ABS6BTK5_9CLOT</name>
<dbReference type="Proteomes" id="UP000776252">
    <property type="component" value="Unassembled WGS sequence"/>
</dbReference>
<dbReference type="EMBL" id="JAHLDV010000022">
    <property type="protein sequence ID" value="MBU3160232.1"/>
    <property type="molecule type" value="Genomic_DNA"/>
</dbReference>
<keyword evidence="2" id="KW-1185">Reference proteome</keyword>
<dbReference type="RefSeq" id="WP_216149180.1">
    <property type="nucleotide sequence ID" value="NZ_JAHLDV010000022.1"/>
</dbReference>
<gene>
    <name evidence="1" type="ORF">KPL37_10770</name>
</gene>
<accession>A0ABS6BTK5</accession>
<comment type="caution">
    <text evidence="1">The sequence shown here is derived from an EMBL/GenBank/DDBJ whole genome shotgun (WGS) entry which is preliminary data.</text>
</comment>
<proteinExistence type="predicted"/>
<reference evidence="1 2" key="1">
    <citation type="submission" date="2021-06" db="EMBL/GenBank/DDBJ databases">
        <title>Clostridia strains as spoilage organisms.</title>
        <authorList>
            <person name="Wambui J."/>
            <person name="Stephan R."/>
            <person name="Stevens M.J.A."/>
        </authorList>
    </citation>
    <scope>NUCLEOTIDE SEQUENCE [LARGE SCALE GENOMIC DNA]</scope>
    <source>
        <strain evidence="1 2">DSM 14204</strain>
    </source>
</reference>
<sequence>MFSQYFGQYLLNEKYLTTEQLKTAVEYQQSVRLKLGVLAVNAGYMNADQANNVHSMQTKLDRRFGEIAVDMEYLKEEQVDELLSSQRFGHLLLAQALIDKNYMSLVKFEEAIYEYKKKYNISEAQFDKLQRDDVNEIIDIYVNLKNDKCGTEIKNYIALFMRNVIRFIDSEVYTNKIMKVKEFKTECCVSQRIKNSINFSTYINAKEDVFALVASRYAEEELLIVDEMAKDSVGEFLNLNNGLYLVGMSNIGIELDMEPQAEFFGKIIYSSYVIPIELPFGTMELIISHL</sequence>
<protein>
    <recommendedName>
        <fullName evidence="3">Chemotaxis phosphatase CheX</fullName>
    </recommendedName>
</protein>
<organism evidence="1 2">
    <name type="scientific">Clostridium frigoris</name>
    <dbReference type="NCBI Taxonomy" id="205327"/>
    <lineage>
        <taxon>Bacteria</taxon>
        <taxon>Bacillati</taxon>
        <taxon>Bacillota</taxon>
        <taxon>Clostridia</taxon>
        <taxon>Eubacteriales</taxon>
        <taxon>Clostridiaceae</taxon>
        <taxon>Clostridium</taxon>
    </lineage>
</organism>
<evidence type="ECO:0000313" key="1">
    <source>
        <dbReference type="EMBL" id="MBU3160232.1"/>
    </source>
</evidence>
<evidence type="ECO:0000313" key="2">
    <source>
        <dbReference type="Proteomes" id="UP000776252"/>
    </source>
</evidence>